<feature type="region of interest" description="Disordered" evidence="1">
    <location>
        <begin position="31"/>
        <end position="85"/>
    </location>
</feature>
<evidence type="ECO:0000313" key="3">
    <source>
        <dbReference type="EMBL" id="KAG2626648.1"/>
    </source>
</evidence>
<sequence length="141" mass="15333">MPAHIEHNNHHFVAHVSFYNPLSSIVAALSGGGLGRGSRPRRPSRRRSGAPDRWRSGRSCRVSSGIQHGGGTQMQKGRSRDGSNFAADDWDGCLRTMEEIHAMLQTRKDAALKLEGRIGVAASRGTFVLWQPWMAEGGGGE</sequence>
<gene>
    <name evidence="3" type="ORF">PVAP13_3KG235900</name>
</gene>
<proteinExistence type="predicted"/>
<keyword evidence="2" id="KW-1133">Transmembrane helix</keyword>
<evidence type="ECO:0000313" key="4">
    <source>
        <dbReference type="Proteomes" id="UP000823388"/>
    </source>
</evidence>
<dbReference type="Proteomes" id="UP000823388">
    <property type="component" value="Chromosome 3K"/>
</dbReference>
<dbReference type="EMBL" id="CM029041">
    <property type="protein sequence ID" value="KAG2626648.1"/>
    <property type="molecule type" value="Genomic_DNA"/>
</dbReference>
<comment type="caution">
    <text evidence="3">The sequence shown here is derived from an EMBL/GenBank/DDBJ whole genome shotgun (WGS) entry which is preliminary data.</text>
</comment>
<organism evidence="3 4">
    <name type="scientific">Panicum virgatum</name>
    <name type="common">Blackwell switchgrass</name>
    <dbReference type="NCBI Taxonomy" id="38727"/>
    <lineage>
        <taxon>Eukaryota</taxon>
        <taxon>Viridiplantae</taxon>
        <taxon>Streptophyta</taxon>
        <taxon>Embryophyta</taxon>
        <taxon>Tracheophyta</taxon>
        <taxon>Spermatophyta</taxon>
        <taxon>Magnoliopsida</taxon>
        <taxon>Liliopsida</taxon>
        <taxon>Poales</taxon>
        <taxon>Poaceae</taxon>
        <taxon>PACMAD clade</taxon>
        <taxon>Panicoideae</taxon>
        <taxon>Panicodae</taxon>
        <taxon>Paniceae</taxon>
        <taxon>Panicinae</taxon>
        <taxon>Panicum</taxon>
        <taxon>Panicum sect. Hiantes</taxon>
    </lineage>
</organism>
<evidence type="ECO:0000256" key="1">
    <source>
        <dbReference type="SAM" id="MobiDB-lite"/>
    </source>
</evidence>
<reference evidence="3" key="1">
    <citation type="submission" date="2020-05" db="EMBL/GenBank/DDBJ databases">
        <title>WGS assembly of Panicum virgatum.</title>
        <authorList>
            <person name="Lovell J.T."/>
            <person name="Jenkins J."/>
            <person name="Shu S."/>
            <person name="Juenger T.E."/>
            <person name="Schmutz J."/>
        </authorList>
    </citation>
    <scope>NUCLEOTIDE SEQUENCE</scope>
    <source>
        <strain evidence="3">AP13</strain>
    </source>
</reference>
<keyword evidence="2" id="KW-0472">Membrane</keyword>
<feature type="transmembrane region" description="Helical" evidence="2">
    <location>
        <begin position="18"/>
        <end position="37"/>
    </location>
</feature>
<name>A0A8T0UWX5_PANVG</name>
<accession>A0A8T0UWX5</accession>
<keyword evidence="4" id="KW-1185">Reference proteome</keyword>
<protein>
    <submittedName>
        <fullName evidence="3">Uncharacterized protein</fullName>
    </submittedName>
</protein>
<keyword evidence="2" id="KW-0812">Transmembrane</keyword>
<evidence type="ECO:0000256" key="2">
    <source>
        <dbReference type="SAM" id="Phobius"/>
    </source>
</evidence>
<feature type="compositionally biased region" description="Basic residues" evidence="1">
    <location>
        <begin position="38"/>
        <end position="48"/>
    </location>
</feature>
<dbReference type="AlphaFoldDB" id="A0A8T0UWX5"/>